<keyword evidence="6" id="KW-0539">Nucleus</keyword>
<dbReference type="SMART" id="SM00320">
    <property type="entry name" value="WD40"/>
    <property type="match status" value="7"/>
</dbReference>
<dbReference type="InterPro" id="IPR015943">
    <property type="entry name" value="WD40/YVTN_repeat-like_dom_sf"/>
</dbReference>
<keyword evidence="5" id="KW-0677">Repeat</keyword>
<sequence>MDNARGDVPREWYRDEGHVGYDVDGRKIVKQKWDDSIEHLIRLTDDLSYWRNVFDEKGGKELVVSKSQESLELFRRLRTSIIPVMDIHSDEVRLEIGSSDHFQTIQVPKRRFIPSKWEAKLVLRIMRGLRRKASIQLLENSPADNQKLIWIEEQNRTSERNDGRACLPAPKVKLPTNIDSYNPPPEYDCAEVVKSIGHSVVQKIDLGSQVALRAVPSYSDFVTERTHLCRRFQRCLDLYLCPRVLRTRLNFQQSDILPSLPTTKVQYIHLNLGRRLHIEHGSIGAETISKSPKFDFFRTFILSVAVHISGLVLGPIILIQCLLNLSNDYRQWLISGSADSILRMWEVSTGRCIRSWQLAESASCVAWSSHDGKNIVSVCVGCSLVLLNTQKGTSISVHEKQQMFLTCWIMTECSRDNMILNERVSNDMPSWEERFVRRKLCSPQKVIFFIDRKNDIVFVHHIAPVERVSWHHKGDYFATLVPKGNNILVHSLSRRTTRPVFQQQNVPIQRAVFHVSRPWLIVSTRSKVYLYDLHRQFLVKKMSSGSSISCIATHFGDNIIVGCSNGRLAWFDMDFSDTPYRVLASHHSTVKSVAFHRRYPLFASVSDDTTAQIFYGLVYSEIEKNALIVPVKVLRSHALKDCEGILDCDFHPAQPWLFTAGADCTIVCFCDGV</sequence>
<dbReference type="InterPro" id="IPR012953">
    <property type="entry name" value="BOP1_N_dom"/>
</dbReference>
<dbReference type="Proteomes" id="UP000001876">
    <property type="component" value="Unassembled WGS sequence"/>
</dbReference>
<dbReference type="STRING" id="564608.C1MKP7"/>
<dbReference type="OMA" id="MRPAKGE"/>
<organism evidence="10">
    <name type="scientific">Micromonas pusilla (strain CCMP1545)</name>
    <name type="common">Picoplanktonic green alga</name>
    <dbReference type="NCBI Taxonomy" id="564608"/>
    <lineage>
        <taxon>Eukaryota</taxon>
        <taxon>Viridiplantae</taxon>
        <taxon>Chlorophyta</taxon>
        <taxon>Mamiellophyceae</taxon>
        <taxon>Mamiellales</taxon>
        <taxon>Mamiellaceae</taxon>
        <taxon>Micromonas</taxon>
    </lineage>
</organism>
<keyword evidence="10" id="KW-1185">Reference proteome</keyword>
<evidence type="ECO:0000256" key="1">
    <source>
        <dbReference type="ARBA" id="ARBA00004604"/>
    </source>
</evidence>
<dbReference type="GO" id="GO:0000463">
    <property type="term" value="P:maturation of LSU-rRNA from tricistronic rRNA transcript (SSU-rRNA, 5.8S rRNA, LSU-rRNA)"/>
    <property type="evidence" value="ECO:0007669"/>
    <property type="project" value="TreeGrafter"/>
</dbReference>
<dbReference type="RefSeq" id="XP_003056423.1">
    <property type="nucleotide sequence ID" value="XM_003056377.1"/>
</dbReference>
<dbReference type="GO" id="GO:0070545">
    <property type="term" value="C:PeBoW complex"/>
    <property type="evidence" value="ECO:0007669"/>
    <property type="project" value="TreeGrafter"/>
</dbReference>
<dbReference type="GO" id="GO:0030687">
    <property type="term" value="C:preribosome, large subunit precursor"/>
    <property type="evidence" value="ECO:0007669"/>
    <property type="project" value="TreeGrafter"/>
</dbReference>
<dbReference type="Pfam" id="PF08145">
    <property type="entry name" value="BOP1NT"/>
    <property type="match status" value="1"/>
</dbReference>
<evidence type="ECO:0000259" key="8">
    <source>
        <dbReference type="SMART" id="SM01035"/>
    </source>
</evidence>
<dbReference type="InterPro" id="IPR036322">
    <property type="entry name" value="WD40_repeat_dom_sf"/>
</dbReference>
<dbReference type="InterPro" id="IPR028598">
    <property type="entry name" value="BOP1/Erb1"/>
</dbReference>
<keyword evidence="3" id="KW-0698">rRNA processing</keyword>
<evidence type="ECO:0000256" key="2">
    <source>
        <dbReference type="ARBA" id="ARBA00022517"/>
    </source>
</evidence>
<evidence type="ECO:0000256" key="6">
    <source>
        <dbReference type="ARBA" id="ARBA00023242"/>
    </source>
</evidence>
<dbReference type="PANTHER" id="PTHR17605:SF0">
    <property type="entry name" value="RIBOSOME BIOGENESIS PROTEIN BOP1"/>
    <property type="match status" value="1"/>
</dbReference>
<gene>
    <name evidence="9" type="ORF">MICPUCDRAFT_55412</name>
</gene>
<feature type="domain" description="BOP1 N-terminal" evidence="8">
    <location>
        <begin position="13"/>
        <end position="264"/>
    </location>
</feature>
<feature type="repeat" description="WD" evidence="7">
    <location>
        <begin position="333"/>
        <end position="355"/>
    </location>
</feature>
<evidence type="ECO:0000256" key="4">
    <source>
        <dbReference type="ARBA" id="ARBA00022574"/>
    </source>
</evidence>
<dbReference type="eggNOG" id="KOG0650">
    <property type="taxonomic scope" value="Eukaryota"/>
</dbReference>
<dbReference type="KEGG" id="mpp:MICPUCDRAFT_55412"/>
<evidence type="ECO:0000313" key="9">
    <source>
        <dbReference type="EMBL" id="EEH59799.1"/>
    </source>
</evidence>
<dbReference type="EMBL" id="GG663736">
    <property type="protein sequence ID" value="EEH59799.1"/>
    <property type="molecule type" value="Genomic_DNA"/>
</dbReference>
<name>C1MKP7_MICPC</name>
<dbReference type="AlphaFoldDB" id="C1MKP7"/>
<dbReference type="PROSITE" id="PS50082">
    <property type="entry name" value="WD_REPEATS_2"/>
    <property type="match status" value="1"/>
</dbReference>
<evidence type="ECO:0000256" key="3">
    <source>
        <dbReference type="ARBA" id="ARBA00022552"/>
    </source>
</evidence>
<keyword evidence="4 7" id="KW-0853">WD repeat</keyword>
<dbReference type="OrthoDB" id="5571054at2759"/>
<comment type="subcellular location">
    <subcellularLocation>
        <location evidence="1">Nucleus</location>
        <location evidence="1">Nucleolus</location>
    </subcellularLocation>
</comment>
<accession>C1MKP7</accession>
<protein>
    <submittedName>
        <fullName evidence="9">Predicted protein</fullName>
    </submittedName>
</protein>
<evidence type="ECO:0000256" key="7">
    <source>
        <dbReference type="PROSITE-ProRule" id="PRU00221"/>
    </source>
</evidence>
<dbReference type="GeneID" id="9681520"/>
<dbReference type="Pfam" id="PF00400">
    <property type="entry name" value="WD40"/>
    <property type="match status" value="2"/>
</dbReference>
<reference evidence="9 10" key="1">
    <citation type="journal article" date="2009" name="Science">
        <title>Green evolution and dynamic adaptations revealed by genomes of the marine picoeukaryotes Micromonas.</title>
        <authorList>
            <person name="Worden A.Z."/>
            <person name="Lee J.H."/>
            <person name="Mock T."/>
            <person name="Rouze P."/>
            <person name="Simmons M.P."/>
            <person name="Aerts A.L."/>
            <person name="Allen A.E."/>
            <person name="Cuvelier M.L."/>
            <person name="Derelle E."/>
            <person name="Everett M.V."/>
            <person name="Foulon E."/>
            <person name="Grimwood J."/>
            <person name="Gundlach H."/>
            <person name="Henrissat B."/>
            <person name="Napoli C."/>
            <person name="McDonald S.M."/>
            <person name="Parker M.S."/>
            <person name="Rombauts S."/>
            <person name="Salamov A."/>
            <person name="Von Dassow P."/>
            <person name="Badger J.H."/>
            <person name="Coutinho P.M."/>
            <person name="Demir E."/>
            <person name="Dubchak I."/>
            <person name="Gentemann C."/>
            <person name="Eikrem W."/>
            <person name="Gready J.E."/>
            <person name="John U."/>
            <person name="Lanier W."/>
            <person name="Lindquist E.A."/>
            <person name="Lucas S."/>
            <person name="Mayer K.F."/>
            <person name="Moreau H."/>
            <person name="Not F."/>
            <person name="Otillar R."/>
            <person name="Panaud O."/>
            <person name="Pangilinan J."/>
            <person name="Paulsen I."/>
            <person name="Piegu B."/>
            <person name="Poliakov A."/>
            <person name="Robbens S."/>
            <person name="Schmutz J."/>
            <person name="Toulza E."/>
            <person name="Wyss T."/>
            <person name="Zelensky A."/>
            <person name="Zhou K."/>
            <person name="Armbrust E.V."/>
            <person name="Bhattacharya D."/>
            <person name="Goodenough U.W."/>
            <person name="Van de Peer Y."/>
            <person name="Grigoriev I.V."/>
        </authorList>
    </citation>
    <scope>NUCLEOTIDE SEQUENCE [LARGE SCALE GENOMIC DNA]</scope>
    <source>
        <strain evidence="9 10">CCMP1545</strain>
    </source>
</reference>
<dbReference type="GO" id="GO:0043021">
    <property type="term" value="F:ribonucleoprotein complex binding"/>
    <property type="evidence" value="ECO:0007669"/>
    <property type="project" value="TreeGrafter"/>
</dbReference>
<evidence type="ECO:0000256" key="5">
    <source>
        <dbReference type="ARBA" id="ARBA00022737"/>
    </source>
</evidence>
<dbReference type="PANTHER" id="PTHR17605">
    <property type="entry name" value="RIBOSOME BIOGENESIS PROTEIN BOP1 BLOCK OF PROLIFERATION 1 PROTEIN"/>
    <property type="match status" value="1"/>
</dbReference>
<keyword evidence="2" id="KW-0690">Ribosome biogenesis</keyword>
<dbReference type="SUPFAM" id="SSF50978">
    <property type="entry name" value="WD40 repeat-like"/>
    <property type="match status" value="1"/>
</dbReference>
<dbReference type="Gene3D" id="2.130.10.10">
    <property type="entry name" value="YVTN repeat-like/Quinoprotein amine dehydrogenase"/>
    <property type="match status" value="1"/>
</dbReference>
<dbReference type="InterPro" id="IPR001680">
    <property type="entry name" value="WD40_rpt"/>
</dbReference>
<dbReference type="SMART" id="SM01035">
    <property type="entry name" value="BOP1NT"/>
    <property type="match status" value="1"/>
</dbReference>
<proteinExistence type="predicted"/>
<evidence type="ECO:0000313" key="10">
    <source>
        <dbReference type="Proteomes" id="UP000001876"/>
    </source>
</evidence>